<keyword evidence="7" id="KW-0282">Flagellum</keyword>
<feature type="region of interest" description="Disordered" evidence="6">
    <location>
        <begin position="1"/>
        <end position="30"/>
    </location>
</feature>
<evidence type="ECO:0000256" key="6">
    <source>
        <dbReference type="SAM" id="MobiDB-lite"/>
    </source>
</evidence>
<evidence type="ECO:0000313" key="7">
    <source>
        <dbReference type="EMBL" id="MCQ8897503.1"/>
    </source>
</evidence>
<evidence type="ECO:0000256" key="2">
    <source>
        <dbReference type="ARBA" id="ARBA00009272"/>
    </source>
</evidence>
<keyword evidence="7" id="KW-0969">Cilium</keyword>
<evidence type="ECO:0000256" key="5">
    <source>
        <dbReference type="NCBIfam" id="TIGR00205"/>
    </source>
</evidence>
<comment type="similarity">
    <text evidence="2 4">Belongs to the FliE family.</text>
</comment>
<gene>
    <name evidence="4 7" type="primary">fliE</name>
    <name evidence="7" type="ORF">NQT62_13765</name>
</gene>
<evidence type="ECO:0000256" key="1">
    <source>
        <dbReference type="ARBA" id="ARBA00004117"/>
    </source>
</evidence>
<accession>A0ABT1WKF3</accession>
<comment type="caution">
    <text evidence="7">The sequence shown here is derived from an EMBL/GenBank/DDBJ whole genome shotgun (WGS) entry which is preliminary data.</text>
</comment>
<proteinExistence type="inferred from homology"/>
<keyword evidence="8" id="KW-1185">Reference proteome</keyword>
<dbReference type="NCBIfam" id="TIGR00205">
    <property type="entry name" value="fliE"/>
    <property type="match status" value="1"/>
</dbReference>
<dbReference type="Pfam" id="PF02049">
    <property type="entry name" value="FliE"/>
    <property type="match status" value="1"/>
</dbReference>
<dbReference type="HAMAP" id="MF_00724">
    <property type="entry name" value="FliE"/>
    <property type="match status" value="1"/>
</dbReference>
<evidence type="ECO:0000256" key="4">
    <source>
        <dbReference type="HAMAP-Rule" id="MF_00724"/>
    </source>
</evidence>
<organism evidence="7 8">
    <name type="scientific">Limnobacter humi</name>
    <dbReference type="NCBI Taxonomy" id="1778671"/>
    <lineage>
        <taxon>Bacteria</taxon>
        <taxon>Pseudomonadati</taxon>
        <taxon>Pseudomonadota</taxon>
        <taxon>Betaproteobacteria</taxon>
        <taxon>Burkholderiales</taxon>
        <taxon>Burkholderiaceae</taxon>
        <taxon>Limnobacter</taxon>
    </lineage>
</organism>
<dbReference type="PANTHER" id="PTHR34653">
    <property type="match status" value="1"/>
</dbReference>
<sequence length="103" mass="11022">MNEMSRLSSASPLQLLGTQSGISPQSASGTPSFTEVFGDVLSSVSKAQDTSRQLSVGLQMNDPKVSVEDVAIASNEAQLKFQTLLQTRNKLLQAYSDIMSMPV</sequence>
<keyword evidence="3 4" id="KW-0975">Bacterial flagellum</keyword>
<evidence type="ECO:0000256" key="3">
    <source>
        <dbReference type="ARBA" id="ARBA00023143"/>
    </source>
</evidence>
<dbReference type="RefSeq" id="WP_256765308.1">
    <property type="nucleotide sequence ID" value="NZ_JANIGO010000005.1"/>
</dbReference>
<dbReference type="Proteomes" id="UP001204142">
    <property type="component" value="Unassembled WGS sequence"/>
</dbReference>
<dbReference type="InterPro" id="IPR001624">
    <property type="entry name" value="FliE"/>
</dbReference>
<dbReference type="EMBL" id="JANIGO010000005">
    <property type="protein sequence ID" value="MCQ8897503.1"/>
    <property type="molecule type" value="Genomic_DNA"/>
</dbReference>
<keyword evidence="7" id="KW-0966">Cell projection</keyword>
<protein>
    <recommendedName>
        <fullName evidence="4 5">Flagellar hook-basal body complex protein FliE</fullName>
    </recommendedName>
</protein>
<evidence type="ECO:0000313" key="8">
    <source>
        <dbReference type="Proteomes" id="UP001204142"/>
    </source>
</evidence>
<dbReference type="PRINTS" id="PR01006">
    <property type="entry name" value="FLGHOOKFLIE"/>
</dbReference>
<name>A0ABT1WKF3_9BURK</name>
<reference evidence="7 8" key="1">
    <citation type="submission" date="2022-07" db="EMBL/GenBank/DDBJ databases">
        <authorList>
            <person name="Xamxidin M."/>
            <person name="Wu M."/>
        </authorList>
    </citation>
    <scope>NUCLEOTIDE SEQUENCE [LARGE SCALE GENOMIC DNA]</scope>
    <source>
        <strain evidence="7 8">NBRC 111650</strain>
    </source>
</reference>
<comment type="subcellular location">
    <subcellularLocation>
        <location evidence="1 4">Bacterial flagellum basal body</location>
    </subcellularLocation>
</comment>
<dbReference type="PANTHER" id="PTHR34653:SF1">
    <property type="entry name" value="FLAGELLAR HOOK-BASAL BODY COMPLEX PROTEIN FLIE"/>
    <property type="match status" value="1"/>
</dbReference>